<name>G0EMD9_BRAIP</name>
<keyword evidence="3" id="KW-1185">Reference proteome</keyword>
<evidence type="ECO:0000256" key="1">
    <source>
        <dbReference type="SAM" id="SignalP"/>
    </source>
</evidence>
<evidence type="ECO:0008006" key="4">
    <source>
        <dbReference type="Google" id="ProtNLM"/>
    </source>
</evidence>
<reference evidence="2 3" key="1">
    <citation type="journal article" date="2011" name="BMC Genomics">
        <title>Complete genome sequence of Brachyspira intermedia reveals unique genomic features in Brachyspira species and phage-mediated horizontal gene transfer.</title>
        <authorList>
            <person name="Hafstrom T."/>
            <person name="Jansson D.S."/>
            <person name="Segerman B."/>
        </authorList>
    </citation>
    <scope>NUCLEOTIDE SEQUENCE [LARGE SCALE GENOMIC DNA]</scope>
    <source>
        <strain evidence="3">ATCC 51140 / PWS/A</strain>
    </source>
</reference>
<dbReference type="PATRIC" id="fig|1045858.4.peg.2307"/>
<dbReference type="RefSeq" id="WP_014488722.1">
    <property type="nucleotide sequence ID" value="NC_017243.1"/>
</dbReference>
<evidence type="ECO:0000313" key="2">
    <source>
        <dbReference type="EMBL" id="AEM22910.1"/>
    </source>
</evidence>
<organism evidence="2 3">
    <name type="scientific">Brachyspira intermedia (strain ATCC 51140 / PWS/A)</name>
    <name type="common">Serpulina intermedia</name>
    <dbReference type="NCBI Taxonomy" id="1045858"/>
    <lineage>
        <taxon>Bacteria</taxon>
        <taxon>Pseudomonadati</taxon>
        <taxon>Spirochaetota</taxon>
        <taxon>Spirochaetia</taxon>
        <taxon>Brachyspirales</taxon>
        <taxon>Brachyspiraceae</taxon>
        <taxon>Brachyspira</taxon>
    </lineage>
</organism>
<keyword evidence="1" id="KW-0732">Signal</keyword>
<dbReference type="AlphaFoldDB" id="G0EMD9"/>
<dbReference type="HOGENOM" id="CLU_1934003_0_0_12"/>
<sequence>MKSNIFKFLFVLSLLSFLSVGCGVKDILGLGDDNGIDQEYIGNTYSGKIDSNKSGTMSATITVNSDGSFTLYLGSSYTKFEASNIKNNGNGQYSGIQGVYSFSLEFTSSSVYVSLYNFSDTESIKGTLVR</sequence>
<dbReference type="GeneID" id="44970805"/>
<proteinExistence type="predicted"/>
<dbReference type="EMBL" id="CP002874">
    <property type="protein sequence ID" value="AEM22910.1"/>
    <property type="molecule type" value="Genomic_DNA"/>
</dbReference>
<feature type="chain" id="PRO_5003398318" description="Lipoprotein" evidence="1">
    <location>
        <begin position="23"/>
        <end position="130"/>
    </location>
</feature>
<dbReference type="Proteomes" id="UP000008522">
    <property type="component" value="Chromosome"/>
</dbReference>
<evidence type="ECO:0000313" key="3">
    <source>
        <dbReference type="Proteomes" id="UP000008522"/>
    </source>
</evidence>
<dbReference type="KEGG" id="bip:Bint_2304"/>
<gene>
    <name evidence="2" type="ordered locus">Bint_2304</name>
</gene>
<feature type="signal peptide" evidence="1">
    <location>
        <begin position="1"/>
        <end position="22"/>
    </location>
</feature>
<accession>G0EMD9</accession>
<protein>
    <recommendedName>
        <fullName evidence="4">Lipoprotein</fullName>
    </recommendedName>
</protein>
<dbReference type="PROSITE" id="PS51257">
    <property type="entry name" value="PROKAR_LIPOPROTEIN"/>
    <property type="match status" value="1"/>
</dbReference>